<feature type="compositionally biased region" description="Polar residues" evidence="1">
    <location>
        <begin position="224"/>
        <end position="242"/>
    </location>
</feature>
<feature type="region of interest" description="Disordered" evidence="1">
    <location>
        <begin position="1"/>
        <end position="202"/>
    </location>
</feature>
<feature type="compositionally biased region" description="Basic and acidic residues" evidence="1">
    <location>
        <begin position="414"/>
        <end position="423"/>
    </location>
</feature>
<feature type="region of interest" description="Disordered" evidence="1">
    <location>
        <begin position="218"/>
        <end position="242"/>
    </location>
</feature>
<feature type="compositionally biased region" description="Low complexity" evidence="1">
    <location>
        <begin position="129"/>
        <end position="140"/>
    </location>
</feature>
<proteinExistence type="predicted"/>
<dbReference type="AlphaFoldDB" id="A0A5B0SHK5"/>
<reference evidence="2 3" key="1">
    <citation type="submission" date="2019-05" db="EMBL/GenBank/DDBJ databases">
        <title>Emergence of the Ug99 lineage of the wheat stem rust pathogen through somatic hybridization.</title>
        <authorList>
            <person name="Li F."/>
            <person name="Upadhyaya N.M."/>
            <person name="Sperschneider J."/>
            <person name="Matny O."/>
            <person name="Nguyen-Phuc H."/>
            <person name="Mago R."/>
            <person name="Raley C."/>
            <person name="Miller M.E."/>
            <person name="Silverstein K.A.T."/>
            <person name="Henningsen E."/>
            <person name="Hirsch C.D."/>
            <person name="Visser B."/>
            <person name="Pretorius Z.A."/>
            <person name="Steffenson B.J."/>
            <person name="Schwessinger B."/>
            <person name="Dodds P.N."/>
            <person name="Figueroa M."/>
        </authorList>
    </citation>
    <scope>NUCLEOTIDE SEQUENCE [LARGE SCALE GENOMIC DNA]</scope>
    <source>
        <strain evidence="2 3">Ug99</strain>
    </source>
</reference>
<accession>A0A5B0SHK5</accession>
<feature type="compositionally biased region" description="Polar residues" evidence="1">
    <location>
        <begin position="605"/>
        <end position="617"/>
    </location>
</feature>
<evidence type="ECO:0000313" key="2">
    <source>
        <dbReference type="EMBL" id="KAA1137676.1"/>
    </source>
</evidence>
<evidence type="ECO:0000256" key="1">
    <source>
        <dbReference type="SAM" id="MobiDB-lite"/>
    </source>
</evidence>
<feature type="compositionally biased region" description="Acidic residues" evidence="1">
    <location>
        <begin position="559"/>
        <end position="584"/>
    </location>
</feature>
<feature type="compositionally biased region" description="Low complexity" evidence="1">
    <location>
        <begin position="189"/>
        <end position="202"/>
    </location>
</feature>
<protein>
    <submittedName>
        <fullName evidence="2">Uncharacterized protein</fullName>
    </submittedName>
</protein>
<feature type="compositionally biased region" description="Polar residues" evidence="1">
    <location>
        <begin position="14"/>
        <end position="25"/>
    </location>
</feature>
<feature type="compositionally biased region" description="Acidic residues" evidence="1">
    <location>
        <begin position="511"/>
        <end position="526"/>
    </location>
</feature>
<name>A0A5B0SHK5_PUCGR</name>
<sequence length="634" mass="67142">MTIQHRPAPRRESFQCNTHPNSSIHSPRPLRTEPASAPLSPLPPPDRPLPQLFTRTALSPLLYPRRSDQYPTPPTPTGPSTEKIPGAASLGLTRPESTTSTSTTPGSKKQNLLPRRAGQRLSEPPPPAHQAAVGAGQGAHIKYPSLPSPGISTANRHKKTVERSKSASGLPELNSLCTMATPHPPPPSKNNNNNNPRNTNINNTSRSMAAIYQLVSTRVKPHPGSSSSTLSRDPSCSHTSTAVHSLHHAPSFAGSEATSFRTGYSGSSCFSSVPSLATSLSSTHSVAFSSCSSSSYIDHTSSSSNPTGTELNNSSAYYVANPTPPSSVSSKLSLRSSSAAAFNKSLHSLLRRRKLKPSPSSETPGQPADLSLASPVPAALYIPRPGSRSAAAPSLDCRSALPFAGFPRNNNSDPTKESSRASEESDGVCRAQTTIISGSLIVASDTGLAGTHGRPRPAKPEGGPDRRPSSSSDEDSEMDEMIRTLRGIAIRRKGPPALPLPATQKSVDPQQQEEEDEDDEEEEEMDSMMKNLCALAGARSGSTSQHAGAETTAGAPAQAEEDEEEMEYGSDTDEDSESSFEADVLDCNHFPAQLDFPLPSWPKLDSTSQSPFTQQSLDAPAFRPAECSVSLSLP</sequence>
<evidence type="ECO:0000313" key="3">
    <source>
        <dbReference type="Proteomes" id="UP000325313"/>
    </source>
</evidence>
<comment type="caution">
    <text evidence="2">The sequence shown here is derived from an EMBL/GenBank/DDBJ whole genome shotgun (WGS) entry which is preliminary data.</text>
</comment>
<feature type="compositionally biased region" description="Basic and acidic residues" evidence="1">
    <location>
        <begin position="458"/>
        <end position="468"/>
    </location>
</feature>
<feature type="region of interest" description="Disordered" evidence="1">
    <location>
        <begin position="403"/>
        <end position="428"/>
    </location>
</feature>
<dbReference type="Proteomes" id="UP000325313">
    <property type="component" value="Unassembled WGS sequence"/>
</dbReference>
<dbReference type="EMBL" id="VDEP01000006">
    <property type="protein sequence ID" value="KAA1137676.1"/>
    <property type="molecule type" value="Genomic_DNA"/>
</dbReference>
<gene>
    <name evidence="2" type="ORF">PGTUg99_024161</name>
</gene>
<organism evidence="2 3">
    <name type="scientific">Puccinia graminis f. sp. tritici</name>
    <dbReference type="NCBI Taxonomy" id="56615"/>
    <lineage>
        <taxon>Eukaryota</taxon>
        <taxon>Fungi</taxon>
        <taxon>Dikarya</taxon>
        <taxon>Basidiomycota</taxon>
        <taxon>Pucciniomycotina</taxon>
        <taxon>Pucciniomycetes</taxon>
        <taxon>Pucciniales</taxon>
        <taxon>Pucciniaceae</taxon>
        <taxon>Puccinia</taxon>
    </lineage>
</organism>
<feature type="region of interest" description="Disordered" evidence="1">
    <location>
        <begin position="441"/>
        <end position="621"/>
    </location>
</feature>
<feature type="region of interest" description="Disordered" evidence="1">
    <location>
        <begin position="351"/>
        <end position="372"/>
    </location>
</feature>